<proteinExistence type="predicted"/>
<keyword evidence="2" id="KW-0274">FAD</keyword>
<gene>
    <name evidence="5" type="ORF">B0T22DRAFT_515732</name>
</gene>
<comment type="caution">
    <text evidence="5">The sequence shown here is derived from an EMBL/GenBank/DDBJ whole genome shotgun (WGS) entry which is preliminary data.</text>
</comment>
<dbReference type="Pfam" id="PF01494">
    <property type="entry name" value="FAD_binding_3"/>
    <property type="match status" value="1"/>
</dbReference>
<evidence type="ECO:0000313" key="5">
    <source>
        <dbReference type="EMBL" id="KAK3690389.1"/>
    </source>
</evidence>
<dbReference type="Pfam" id="PF21274">
    <property type="entry name" value="Rng_hyd_C"/>
    <property type="match status" value="1"/>
</dbReference>
<dbReference type="PANTHER" id="PTHR43004:SF8">
    <property type="entry name" value="FAD-BINDING DOMAIN-CONTAINING PROTEIN-RELATED"/>
    <property type="match status" value="1"/>
</dbReference>
<sequence length="580" mass="62603">MTPHDDQAFSSDKALSGLKGMLISSASGTADTPRAHLVNPFAVECLADIGLQDDACRLAITGKALQAIRWCKSVAGEEYGRTLSWGGHPDTARDTALATPCDWLDLPQSYMEPLLIKYASHHGFDVRFNTELLSTARQPDGTILCTLRDLTTRLTYQLTTSFLFGADGGRSTVARQFDFPFTKKPSQGVACNILFSADLTPLMTDARASQLQIIANPSRRHTGGIALGSGPTLRVVRKWNQWLLSSVVMGSPSSDPFAGVSRSDPFAGVSRSDPELVASIHEIIGDSSIPVEVLRLDPWVIRETVADVYHTPPAGASESTNVFLLGDAAHRHPPAYGLGSNTCIQDAYNLAWKIAYVARRLAGRSLLATYTAERQPVGAQLVRESNDAIRKHVDVWAALGLTAPTPEEGQAQIDALAQDTPDGAIARKTLHDALEAKREEAESLGLTMNQAYVSTAVYLADETGPRPAVDGNPVIRPLISTYPGSRLPHAWLDVATRRKAISTQSLAGHGAFVLFTGHGGAAWRAAAEAVARRTGVPITVYGIGIGLDYIDVDRRWELTREVEEDGPVDWETINLPSKKP</sequence>
<dbReference type="AlphaFoldDB" id="A0AAE0XDN2"/>
<dbReference type="GO" id="GO:0016709">
    <property type="term" value="F:oxidoreductase activity, acting on paired donors, with incorporation or reduction of molecular oxygen, NAD(P)H as one donor, and incorporation of one atom of oxygen"/>
    <property type="evidence" value="ECO:0007669"/>
    <property type="project" value="UniProtKB-ARBA"/>
</dbReference>
<keyword evidence="6" id="KW-1185">Reference proteome</keyword>
<dbReference type="SUPFAM" id="SSF51905">
    <property type="entry name" value="FAD/NAD(P)-binding domain"/>
    <property type="match status" value="1"/>
</dbReference>
<reference evidence="5" key="1">
    <citation type="journal article" date="2023" name="Mol. Phylogenet. Evol.">
        <title>Genome-scale phylogeny and comparative genomics of the fungal order Sordariales.</title>
        <authorList>
            <person name="Hensen N."/>
            <person name="Bonometti L."/>
            <person name="Westerberg I."/>
            <person name="Brannstrom I.O."/>
            <person name="Guillou S."/>
            <person name="Cros-Aarteil S."/>
            <person name="Calhoun S."/>
            <person name="Haridas S."/>
            <person name="Kuo A."/>
            <person name="Mondo S."/>
            <person name="Pangilinan J."/>
            <person name="Riley R."/>
            <person name="LaButti K."/>
            <person name="Andreopoulos B."/>
            <person name="Lipzen A."/>
            <person name="Chen C."/>
            <person name="Yan M."/>
            <person name="Daum C."/>
            <person name="Ng V."/>
            <person name="Clum A."/>
            <person name="Steindorff A."/>
            <person name="Ohm R.A."/>
            <person name="Martin F."/>
            <person name="Silar P."/>
            <person name="Natvig D.O."/>
            <person name="Lalanne C."/>
            <person name="Gautier V."/>
            <person name="Ament-Velasquez S.L."/>
            <person name="Kruys A."/>
            <person name="Hutchinson M.I."/>
            <person name="Powell A.J."/>
            <person name="Barry K."/>
            <person name="Miller A.N."/>
            <person name="Grigoriev I.V."/>
            <person name="Debuchy R."/>
            <person name="Gladieux P."/>
            <person name="Hiltunen Thoren M."/>
            <person name="Johannesson H."/>
        </authorList>
    </citation>
    <scope>NUCLEOTIDE SEQUENCE</scope>
    <source>
        <strain evidence="5">CBS 314.62</strain>
    </source>
</reference>
<evidence type="ECO:0000313" key="6">
    <source>
        <dbReference type="Proteomes" id="UP001270362"/>
    </source>
</evidence>
<dbReference type="InterPro" id="IPR050641">
    <property type="entry name" value="RIFMO-like"/>
</dbReference>
<feature type="domain" description="FAD-binding" evidence="4">
    <location>
        <begin position="16"/>
        <end position="385"/>
    </location>
</feature>
<organism evidence="5 6">
    <name type="scientific">Podospora appendiculata</name>
    <dbReference type="NCBI Taxonomy" id="314037"/>
    <lineage>
        <taxon>Eukaryota</taxon>
        <taxon>Fungi</taxon>
        <taxon>Dikarya</taxon>
        <taxon>Ascomycota</taxon>
        <taxon>Pezizomycotina</taxon>
        <taxon>Sordariomycetes</taxon>
        <taxon>Sordariomycetidae</taxon>
        <taxon>Sordariales</taxon>
        <taxon>Podosporaceae</taxon>
        <taxon>Podospora</taxon>
    </lineage>
</organism>
<dbReference type="PRINTS" id="PR00420">
    <property type="entry name" value="RNGMNOXGNASE"/>
</dbReference>
<dbReference type="GO" id="GO:0071949">
    <property type="term" value="F:FAD binding"/>
    <property type="evidence" value="ECO:0007669"/>
    <property type="project" value="InterPro"/>
</dbReference>
<evidence type="ECO:0000256" key="1">
    <source>
        <dbReference type="ARBA" id="ARBA00022630"/>
    </source>
</evidence>
<evidence type="ECO:0000256" key="3">
    <source>
        <dbReference type="ARBA" id="ARBA00023002"/>
    </source>
</evidence>
<evidence type="ECO:0000256" key="2">
    <source>
        <dbReference type="ARBA" id="ARBA00022827"/>
    </source>
</evidence>
<dbReference type="Gene3D" id="3.30.9.10">
    <property type="entry name" value="D-Amino Acid Oxidase, subunit A, domain 2"/>
    <property type="match status" value="1"/>
</dbReference>
<dbReference type="Gene3D" id="3.40.30.120">
    <property type="match status" value="1"/>
</dbReference>
<evidence type="ECO:0000259" key="4">
    <source>
        <dbReference type="Pfam" id="PF01494"/>
    </source>
</evidence>
<dbReference type="InterPro" id="IPR002938">
    <property type="entry name" value="FAD-bd"/>
</dbReference>
<protein>
    <submittedName>
        <fullName evidence="5">Phenol 2-monooxygenase</fullName>
    </submittedName>
</protein>
<dbReference type="Proteomes" id="UP001270362">
    <property type="component" value="Unassembled WGS sequence"/>
</dbReference>
<dbReference type="InterPro" id="IPR036188">
    <property type="entry name" value="FAD/NAD-bd_sf"/>
</dbReference>
<keyword evidence="1" id="KW-0285">Flavoprotein</keyword>
<keyword evidence="3" id="KW-0560">Oxidoreductase</keyword>
<dbReference type="Gene3D" id="3.50.50.60">
    <property type="entry name" value="FAD/NAD(P)-binding domain"/>
    <property type="match status" value="1"/>
</dbReference>
<name>A0AAE0XDN2_9PEZI</name>
<dbReference type="EMBL" id="JAULSO010000002">
    <property type="protein sequence ID" value="KAK3690389.1"/>
    <property type="molecule type" value="Genomic_DNA"/>
</dbReference>
<dbReference type="PANTHER" id="PTHR43004">
    <property type="entry name" value="TRK SYSTEM POTASSIUM UPTAKE PROTEIN"/>
    <property type="match status" value="1"/>
</dbReference>
<accession>A0AAE0XDN2</accession>
<reference evidence="5" key="2">
    <citation type="submission" date="2023-06" db="EMBL/GenBank/DDBJ databases">
        <authorList>
            <consortium name="Lawrence Berkeley National Laboratory"/>
            <person name="Haridas S."/>
            <person name="Hensen N."/>
            <person name="Bonometti L."/>
            <person name="Westerberg I."/>
            <person name="Brannstrom I.O."/>
            <person name="Guillou S."/>
            <person name="Cros-Aarteil S."/>
            <person name="Calhoun S."/>
            <person name="Kuo A."/>
            <person name="Mondo S."/>
            <person name="Pangilinan J."/>
            <person name="Riley R."/>
            <person name="Labutti K."/>
            <person name="Andreopoulos B."/>
            <person name="Lipzen A."/>
            <person name="Chen C."/>
            <person name="Yanf M."/>
            <person name="Daum C."/>
            <person name="Ng V."/>
            <person name="Clum A."/>
            <person name="Steindorff A."/>
            <person name="Ohm R."/>
            <person name="Martin F."/>
            <person name="Silar P."/>
            <person name="Natvig D."/>
            <person name="Lalanne C."/>
            <person name="Gautier V."/>
            <person name="Ament-Velasquez S.L."/>
            <person name="Kruys A."/>
            <person name="Hutchinson M.I."/>
            <person name="Powell A.J."/>
            <person name="Barry K."/>
            <person name="Miller A.N."/>
            <person name="Grigoriev I.V."/>
            <person name="Debuchy R."/>
            <person name="Gladieux P."/>
            <person name="Thoren M.H."/>
            <person name="Johannesson H."/>
        </authorList>
    </citation>
    <scope>NUCLEOTIDE SEQUENCE</scope>
    <source>
        <strain evidence="5">CBS 314.62</strain>
    </source>
</reference>